<protein>
    <submittedName>
        <fullName evidence="2">Antitoxin</fullName>
    </submittedName>
</protein>
<reference evidence="2 3" key="1">
    <citation type="submission" date="2020-11" db="EMBL/GenBank/DDBJ databases">
        <title>Corynebacterium sp. MC1420.</title>
        <authorList>
            <person name="Zhou J."/>
        </authorList>
    </citation>
    <scope>NUCLEOTIDE SEQUENCE [LARGE SCALE GENOMIC DNA]</scope>
    <source>
        <strain evidence="2 3">MC1420</strain>
        <plasmid evidence="2 3">unnamed</plasmid>
    </source>
</reference>
<evidence type="ECO:0000313" key="2">
    <source>
        <dbReference type="EMBL" id="QPK84387.1"/>
    </source>
</evidence>
<dbReference type="KEGG" id="cqn:G7Y29_10735"/>
<dbReference type="EMBL" id="CP064956">
    <property type="protein sequence ID" value="QPK84387.1"/>
    <property type="molecule type" value="Genomic_DNA"/>
</dbReference>
<keyword evidence="3" id="KW-1185">Reference proteome</keyword>
<dbReference type="AlphaFoldDB" id="A0A7T0PGT7"/>
<proteinExistence type="predicted"/>
<dbReference type="RefSeq" id="WP_165005128.1">
    <property type="nucleotide sequence ID" value="NZ_CP064956.1"/>
</dbReference>
<sequence length="78" mass="8830">MTRPISDIFRDIQLPRYTPEDTSLSSGERALARIISILAEEWDSLDGSQQRRLTNALETSTQETEKAEAPARALRRKA</sequence>
<organism evidence="2 3">
    <name type="scientific">Corynebacterium qintianiae</name>
    <dbReference type="NCBI Taxonomy" id="2709392"/>
    <lineage>
        <taxon>Bacteria</taxon>
        <taxon>Bacillati</taxon>
        <taxon>Actinomycetota</taxon>
        <taxon>Actinomycetes</taxon>
        <taxon>Mycobacteriales</taxon>
        <taxon>Corynebacteriaceae</taxon>
        <taxon>Corynebacterium</taxon>
    </lineage>
</organism>
<name>A0A7T0PGT7_9CORY</name>
<accession>A0A7T0PGT7</accession>
<evidence type="ECO:0000256" key="1">
    <source>
        <dbReference type="SAM" id="MobiDB-lite"/>
    </source>
</evidence>
<geneLocation type="plasmid" evidence="2 3">
    <name>unnamed</name>
</geneLocation>
<dbReference type="Proteomes" id="UP000594586">
    <property type="component" value="Plasmid unnamed"/>
</dbReference>
<evidence type="ECO:0000313" key="3">
    <source>
        <dbReference type="Proteomes" id="UP000594586"/>
    </source>
</evidence>
<gene>
    <name evidence="2" type="ORF">G7Y29_10735</name>
</gene>
<feature type="region of interest" description="Disordered" evidence="1">
    <location>
        <begin position="55"/>
        <end position="78"/>
    </location>
</feature>
<keyword evidence="2" id="KW-0614">Plasmid</keyword>